<dbReference type="PANTHER" id="PTHR33317:SF4">
    <property type="entry name" value="POLYNUCLEOTIDYL TRANSFERASE, RIBONUCLEASE H-LIKE SUPERFAMILY PROTEIN"/>
    <property type="match status" value="1"/>
</dbReference>
<comment type="caution">
    <text evidence="7">The sequence shown here is derived from an EMBL/GenBank/DDBJ whole genome shotgun (WGS) entry which is preliminary data.</text>
</comment>
<dbReference type="Proteomes" id="UP000446866">
    <property type="component" value="Unassembled WGS sequence"/>
</dbReference>
<evidence type="ECO:0000313" key="8">
    <source>
        <dbReference type="Proteomes" id="UP000446866"/>
    </source>
</evidence>
<dbReference type="InterPro" id="IPR037027">
    <property type="entry name" value="YqgF/RNaseH-like_dom_sf"/>
</dbReference>
<protein>
    <recommendedName>
        <fullName evidence="5">Putative pre-16S rRNA nuclease</fullName>
        <ecNumber evidence="5">3.1.-.-</ecNumber>
    </recommendedName>
</protein>
<evidence type="ECO:0000259" key="6">
    <source>
        <dbReference type="SMART" id="SM00732"/>
    </source>
</evidence>
<dbReference type="EC" id="3.1.-.-" evidence="5"/>
<dbReference type="InterPro" id="IPR012337">
    <property type="entry name" value="RNaseH-like_sf"/>
</dbReference>
<sequence>MRKIALDVGDKTVGIALSDALGITAQGLMTLERVGIRKDTGKILDLVKEYECDTIVIGLPKKLDGTDSIQTEKVYEFRTMLENKMRSTGMKNIQVVWQDERLTTVMAEKVLIEADVSRSKRKKVIDKQAAVIIMQSYLDRLATEKRLEENDNNSFGG</sequence>
<evidence type="ECO:0000256" key="1">
    <source>
        <dbReference type="ARBA" id="ARBA00022490"/>
    </source>
</evidence>
<organism evidence="7 8">
    <name type="scientific">Anaerotruncus colihominis</name>
    <dbReference type="NCBI Taxonomy" id="169435"/>
    <lineage>
        <taxon>Bacteria</taxon>
        <taxon>Bacillati</taxon>
        <taxon>Bacillota</taxon>
        <taxon>Clostridia</taxon>
        <taxon>Eubacteriales</taxon>
        <taxon>Oscillospiraceae</taxon>
        <taxon>Anaerotruncus</taxon>
    </lineage>
</organism>
<keyword evidence="2 5" id="KW-0690">Ribosome biogenesis</keyword>
<accession>A0A845QHY3</accession>
<dbReference type="PANTHER" id="PTHR33317">
    <property type="entry name" value="POLYNUCLEOTIDYL TRANSFERASE, RIBONUCLEASE H-LIKE SUPERFAMILY PROTEIN"/>
    <property type="match status" value="1"/>
</dbReference>
<keyword evidence="1 5" id="KW-0963">Cytoplasm</keyword>
<proteinExistence type="inferred from homology"/>
<dbReference type="InterPro" id="IPR005227">
    <property type="entry name" value="YqgF"/>
</dbReference>
<dbReference type="AlphaFoldDB" id="A0A845QHY3"/>
<dbReference type="CDD" id="cd16964">
    <property type="entry name" value="YqgF"/>
    <property type="match status" value="1"/>
</dbReference>
<evidence type="ECO:0000256" key="3">
    <source>
        <dbReference type="ARBA" id="ARBA00022722"/>
    </source>
</evidence>
<evidence type="ECO:0000313" key="7">
    <source>
        <dbReference type="EMBL" id="NBH61126.1"/>
    </source>
</evidence>
<gene>
    <name evidence="7" type="primary">ruvX</name>
    <name evidence="7" type="ORF">D0435_05610</name>
</gene>
<comment type="function">
    <text evidence="5">Could be a nuclease involved in processing of the 5'-end of pre-16S rRNA.</text>
</comment>
<comment type="similarity">
    <text evidence="5">Belongs to the YqgF HJR family.</text>
</comment>
<feature type="domain" description="YqgF/RNase H-like" evidence="6">
    <location>
        <begin position="1"/>
        <end position="107"/>
    </location>
</feature>
<dbReference type="GO" id="GO:0005829">
    <property type="term" value="C:cytosol"/>
    <property type="evidence" value="ECO:0007669"/>
    <property type="project" value="TreeGrafter"/>
</dbReference>
<dbReference type="RefSeq" id="WP_160201406.1">
    <property type="nucleotide sequence ID" value="NZ_QXWK01000009.1"/>
</dbReference>
<dbReference type="GO" id="GO:0016788">
    <property type="term" value="F:hydrolase activity, acting on ester bonds"/>
    <property type="evidence" value="ECO:0007669"/>
    <property type="project" value="UniProtKB-UniRule"/>
</dbReference>
<dbReference type="GO" id="GO:0004518">
    <property type="term" value="F:nuclease activity"/>
    <property type="evidence" value="ECO:0007669"/>
    <property type="project" value="UniProtKB-KW"/>
</dbReference>
<dbReference type="Gene3D" id="3.30.420.140">
    <property type="entry name" value="YqgF/RNase H-like domain"/>
    <property type="match status" value="1"/>
</dbReference>
<comment type="subcellular location">
    <subcellularLocation>
        <location evidence="5">Cytoplasm</location>
    </subcellularLocation>
</comment>
<reference evidence="7 8" key="1">
    <citation type="submission" date="2018-08" db="EMBL/GenBank/DDBJ databases">
        <title>Murine metabolic-syndrome-specific gut microbial biobank.</title>
        <authorList>
            <person name="Liu C."/>
        </authorList>
    </citation>
    <scope>NUCLEOTIDE SEQUENCE [LARGE SCALE GENOMIC DNA]</scope>
    <source>
        <strain evidence="7 8">28</strain>
    </source>
</reference>
<evidence type="ECO:0000256" key="2">
    <source>
        <dbReference type="ARBA" id="ARBA00022517"/>
    </source>
</evidence>
<dbReference type="NCBIfam" id="TIGR00250">
    <property type="entry name" value="RNAse_H_YqgF"/>
    <property type="match status" value="1"/>
</dbReference>
<evidence type="ECO:0000256" key="5">
    <source>
        <dbReference type="HAMAP-Rule" id="MF_00651"/>
    </source>
</evidence>
<evidence type="ECO:0000256" key="4">
    <source>
        <dbReference type="ARBA" id="ARBA00022801"/>
    </source>
</evidence>
<keyword evidence="8" id="KW-1185">Reference proteome</keyword>
<dbReference type="InterPro" id="IPR006641">
    <property type="entry name" value="YqgF/RNaseH-like_dom"/>
</dbReference>
<dbReference type="Pfam" id="PF03652">
    <property type="entry name" value="RuvX"/>
    <property type="match status" value="1"/>
</dbReference>
<dbReference type="HAMAP" id="MF_00651">
    <property type="entry name" value="Nuclease_YqgF"/>
    <property type="match status" value="1"/>
</dbReference>
<dbReference type="EMBL" id="QXWK01000009">
    <property type="protein sequence ID" value="NBH61126.1"/>
    <property type="molecule type" value="Genomic_DNA"/>
</dbReference>
<dbReference type="GO" id="GO:0000967">
    <property type="term" value="P:rRNA 5'-end processing"/>
    <property type="evidence" value="ECO:0007669"/>
    <property type="project" value="UniProtKB-UniRule"/>
</dbReference>
<keyword evidence="3 5" id="KW-0540">Nuclease</keyword>
<name>A0A845QHY3_9FIRM</name>
<dbReference type="SMART" id="SM00732">
    <property type="entry name" value="YqgFc"/>
    <property type="match status" value="1"/>
</dbReference>
<keyword evidence="4 5" id="KW-0378">Hydrolase</keyword>
<dbReference type="SUPFAM" id="SSF53098">
    <property type="entry name" value="Ribonuclease H-like"/>
    <property type="match status" value="1"/>
</dbReference>